<evidence type="ECO:0000256" key="2">
    <source>
        <dbReference type="SAM" id="Phobius"/>
    </source>
</evidence>
<gene>
    <name evidence="3" type="ORF">KS419_03155</name>
</gene>
<dbReference type="RefSeq" id="WP_217064637.1">
    <property type="nucleotide sequence ID" value="NZ_JAHQCS010000046.1"/>
</dbReference>
<organism evidence="3 4">
    <name type="scientific">Evansella tamaricis</name>
    <dbReference type="NCBI Taxonomy" id="2069301"/>
    <lineage>
        <taxon>Bacteria</taxon>
        <taxon>Bacillati</taxon>
        <taxon>Bacillota</taxon>
        <taxon>Bacilli</taxon>
        <taxon>Bacillales</taxon>
        <taxon>Bacillaceae</taxon>
        <taxon>Evansella</taxon>
    </lineage>
</organism>
<comment type="caution">
    <text evidence="3">The sequence shown here is derived from an EMBL/GenBank/DDBJ whole genome shotgun (WGS) entry which is preliminary data.</text>
</comment>
<evidence type="ECO:0000313" key="4">
    <source>
        <dbReference type="Proteomes" id="UP000784880"/>
    </source>
</evidence>
<keyword evidence="2" id="KW-1133">Transmembrane helix</keyword>
<dbReference type="EMBL" id="JAHQCS010000046">
    <property type="protein sequence ID" value="MBU9710741.1"/>
    <property type="molecule type" value="Genomic_DNA"/>
</dbReference>
<name>A0ABS6JB20_9BACI</name>
<keyword evidence="2" id="KW-0812">Transmembrane</keyword>
<keyword evidence="4" id="KW-1185">Reference proteome</keyword>
<protein>
    <submittedName>
        <fullName evidence="3">Uncharacterized protein</fullName>
    </submittedName>
</protein>
<dbReference type="Proteomes" id="UP000784880">
    <property type="component" value="Unassembled WGS sequence"/>
</dbReference>
<evidence type="ECO:0000256" key="1">
    <source>
        <dbReference type="SAM" id="MobiDB-lite"/>
    </source>
</evidence>
<keyword evidence="2" id="KW-0472">Membrane</keyword>
<sequence length="418" mass="47960">MNRLDEQMKELRELQRGEEARMRTYHRAKGELYEKRIPVAGQGRSTGLFWKKMLIPLAVLSAVFIGFLITYQWFQDGGFGLTPAEDEENQEEQMESFTIDGEIDSANITLLSGDGTDRSLLNQVGTVTDAAQLERLREILNGPSTIVPLEEEETSEVFETYEVILDLNNGDTIEMEFSITPLKVYVSLTDVTEPTSEQQEIYEYGQDLAVHLKTIHHEALQEDEEDDHVAQEEDNDNNSDQETEETFVPVEKYAVFADYELEHIGPLAESATFLFGETYENYVLGYGHQAHAVMKFEVYEVDEENDRVSIIRRINEDSSDYDHIQDIMSRENWADDMISFILETGEPLEETFFVYDASVTETIITMNDQTYAVYPVETGVEGKINYFKAGEGLWMKLHADQMTIDFLEEPQQATRITE</sequence>
<proteinExistence type="predicted"/>
<feature type="region of interest" description="Disordered" evidence="1">
    <location>
        <begin position="221"/>
        <end position="245"/>
    </location>
</feature>
<accession>A0ABS6JB20</accession>
<feature type="transmembrane region" description="Helical" evidence="2">
    <location>
        <begin position="54"/>
        <end position="74"/>
    </location>
</feature>
<evidence type="ECO:0000313" key="3">
    <source>
        <dbReference type="EMBL" id="MBU9710741.1"/>
    </source>
</evidence>
<reference evidence="3 4" key="1">
    <citation type="submission" date="2021-06" db="EMBL/GenBank/DDBJ databases">
        <title>Bacillus sp. RD4P76, an endophyte from a halophyte.</title>
        <authorList>
            <person name="Sun J.-Q."/>
        </authorList>
    </citation>
    <scope>NUCLEOTIDE SEQUENCE [LARGE SCALE GENOMIC DNA]</scope>
    <source>
        <strain evidence="3 4">CGMCC 1.15917</strain>
    </source>
</reference>